<reference evidence="4" key="3">
    <citation type="submission" date="2025-09" db="UniProtKB">
        <authorList>
            <consortium name="Ensembl"/>
        </authorList>
    </citation>
    <scope>IDENTIFICATION</scope>
</reference>
<dbReference type="Pfam" id="PF00059">
    <property type="entry name" value="Lectin_C"/>
    <property type="match status" value="1"/>
</dbReference>
<dbReference type="PANTHER" id="PTHR45710:SF26">
    <property type="entry name" value="RH26557P"/>
    <property type="match status" value="1"/>
</dbReference>
<feature type="transmembrane region" description="Helical" evidence="2">
    <location>
        <begin position="43"/>
        <end position="63"/>
    </location>
</feature>
<name>A0A493TS35_ANAPP</name>
<evidence type="ECO:0000313" key="4">
    <source>
        <dbReference type="Ensembl" id="ENSAPLP00000028691.1"/>
    </source>
</evidence>
<dbReference type="PANTHER" id="PTHR45710">
    <property type="entry name" value="C-TYPE LECTIN DOMAIN-CONTAINING PROTEIN 180"/>
    <property type="match status" value="1"/>
</dbReference>
<proteinExistence type="predicted"/>
<dbReference type="InterPro" id="IPR016186">
    <property type="entry name" value="C-type_lectin-like/link_sf"/>
</dbReference>
<reference evidence="5" key="1">
    <citation type="submission" date="2017-10" db="EMBL/GenBank/DDBJ databases">
        <title>A new Pekin duck reference genome.</title>
        <authorList>
            <person name="Hou Z.-C."/>
            <person name="Zhou Z.-K."/>
            <person name="Zhu F."/>
            <person name="Hou S.-S."/>
        </authorList>
    </citation>
    <scope>NUCLEOTIDE SEQUENCE [LARGE SCALE GENOMIC DNA]</scope>
</reference>
<evidence type="ECO:0000313" key="5">
    <source>
        <dbReference type="Proteomes" id="UP000016666"/>
    </source>
</evidence>
<dbReference type="Gene3D" id="3.10.100.10">
    <property type="entry name" value="Mannose-Binding Protein A, subunit A"/>
    <property type="match status" value="1"/>
</dbReference>
<dbReference type="InterPro" id="IPR001304">
    <property type="entry name" value="C-type_lectin-like"/>
</dbReference>
<dbReference type="Ensembl" id="ENSAPLT00000044114.1">
    <property type="protein sequence ID" value="ENSAPLP00000028691.1"/>
    <property type="gene ID" value="ENSAPLG00000020802.1"/>
</dbReference>
<dbReference type="Proteomes" id="UP000016666">
    <property type="component" value="Unassembled WGS sequence"/>
</dbReference>
<dbReference type="SMART" id="SM00034">
    <property type="entry name" value="CLECT"/>
    <property type="match status" value="1"/>
</dbReference>
<comment type="subcellular location">
    <subcellularLocation>
        <location evidence="1">Cell membrane</location>
        <topology evidence="1">Single-pass type II membrane protein</topology>
    </subcellularLocation>
</comment>
<dbReference type="GeneTree" id="ENSGT01030000234575"/>
<keyword evidence="2" id="KW-1133">Transmembrane helix</keyword>
<dbReference type="GO" id="GO:0005886">
    <property type="term" value="C:plasma membrane"/>
    <property type="evidence" value="ECO:0007669"/>
    <property type="project" value="UniProtKB-SubCell"/>
</dbReference>
<dbReference type="InterPro" id="IPR050828">
    <property type="entry name" value="C-type_lectin/matrix_domain"/>
</dbReference>
<evidence type="ECO:0000256" key="1">
    <source>
        <dbReference type="ARBA" id="ARBA00004401"/>
    </source>
</evidence>
<dbReference type="InterPro" id="IPR016187">
    <property type="entry name" value="CTDL_fold"/>
</dbReference>
<evidence type="ECO:0000259" key="3">
    <source>
        <dbReference type="PROSITE" id="PS50041"/>
    </source>
</evidence>
<sequence length="363" mass="40517">MAQNDGTESTGENWELTKDMLLEEEEQKKAPKGVLSLLPSQRALVLLYLLLALGFVILVALVITNTQKDKQLSGEFQVIQSQLLNVSQEMENVWWKMAQCKTECGKELSERIRALEGREAPEQALEQLEELRQEQSRVETLLSTALEGLRNLSEILCTRCPAGWLQFAGTCYLFSTDAKPWMEAKDSCAGLGGQLAIVKSELENKFLANYIMETRVFWLGLSDMHKEGDWQWVDGRSLSLSYVFQQHRRANCPPQPSFLMLFWPQKTEHCTLTNPPPCSALAERENGTGKGFLAKGLFLTTLLALRIWGKSPEMEAGLVSAKRGGKGKITDLEAELLRGGKRRGGDTAGRGVSSAWLLLPLNL</sequence>
<protein>
    <recommendedName>
        <fullName evidence="3">C-type lectin domain-containing protein</fullName>
    </recommendedName>
</protein>
<dbReference type="SUPFAM" id="SSF56436">
    <property type="entry name" value="C-type lectin-like"/>
    <property type="match status" value="1"/>
</dbReference>
<dbReference type="AlphaFoldDB" id="A0A493TS35"/>
<keyword evidence="2" id="KW-0472">Membrane</keyword>
<feature type="domain" description="C-type lectin" evidence="3">
    <location>
        <begin position="167"/>
        <end position="270"/>
    </location>
</feature>
<reference evidence="4" key="2">
    <citation type="submission" date="2025-08" db="UniProtKB">
        <authorList>
            <consortium name="Ensembl"/>
        </authorList>
    </citation>
    <scope>IDENTIFICATION</scope>
</reference>
<organism evidence="4 5">
    <name type="scientific">Anas platyrhynchos platyrhynchos</name>
    <name type="common">Northern mallard</name>
    <dbReference type="NCBI Taxonomy" id="8840"/>
    <lineage>
        <taxon>Eukaryota</taxon>
        <taxon>Metazoa</taxon>
        <taxon>Chordata</taxon>
        <taxon>Craniata</taxon>
        <taxon>Vertebrata</taxon>
        <taxon>Euteleostomi</taxon>
        <taxon>Archelosauria</taxon>
        <taxon>Archosauria</taxon>
        <taxon>Dinosauria</taxon>
        <taxon>Saurischia</taxon>
        <taxon>Theropoda</taxon>
        <taxon>Coelurosauria</taxon>
        <taxon>Aves</taxon>
        <taxon>Neognathae</taxon>
        <taxon>Galloanserae</taxon>
        <taxon>Anseriformes</taxon>
        <taxon>Anatidae</taxon>
        <taxon>Anatinae</taxon>
        <taxon>Anas</taxon>
    </lineage>
</organism>
<accession>A0A493TS35</accession>
<evidence type="ECO:0000256" key="2">
    <source>
        <dbReference type="SAM" id="Phobius"/>
    </source>
</evidence>
<keyword evidence="5" id="KW-1185">Reference proteome</keyword>
<dbReference type="PROSITE" id="PS50041">
    <property type="entry name" value="C_TYPE_LECTIN_2"/>
    <property type="match status" value="1"/>
</dbReference>
<keyword evidence="2" id="KW-0812">Transmembrane</keyword>